<dbReference type="PANTHER" id="PTHR34405">
    <property type="entry name" value="CRISPR-ASSOCIATED ENDORIBONUCLEASE CAS2"/>
    <property type="match status" value="1"/>
</dbReference>
<keyword evidence="3 9" id="KW-0540">Nuclease</keyword>
<dbReference type="Gene3D" id="3.30.70.240">
    <property type="match status" value="1"/>
</dbReference>
<protein>
    <recommendedName>
        <fullName evidence="9">CRISPR-associated endoribonuclease Cas2</fullName>
        <ecNumber evidence="9">3.1.-.-</ecNumber>
    </recommendedName>
</protein>
<keyword evidence="5 9" id="KW-0255">Endonuclease</keyword>
<dbReference type="SUPFAM" id="SSF143430">
    <property type="entry name" value="TTP0101/SSO1404-like"/>
    <property type="match status" value="1"/>
</dbReference>
<evidence type="ECO:0000313" key="11">
    <source>
        <dbReference type="Proteomes" id="UP000199800"/>
    </source>
</evidence>
<evidence type="ECO:0000256" key="2">
    <source>
        <dbReference type="ARBA" id="ARBA00009959"/>
    </source>
</evidence>
<dbReference type="RefSeq" id="WP_092477250.1">
    <property type="nucleotide sequence ID" value="NZ_FOHN01000006.1"/>
</dbReference>
<dbReference type="Pfam" id="PF09827">
    <property type="entry name" value="CRISPR_Cas2"/>
    <property type="match status" value="1"/>
</dbReference>
<keyword evidence="7 9" id="KW-0460">Magnesium</keyword>
<feature type="binding site" evidence="9">
    <location>
        <position position="28"/>
    </location>
    <ligand>
        <name>Mg(2+)</name>
        <dbReference type="ChEBI" id="CHEBI:18420"/>
        <note>catalytic</note>
    </ligand>
</feature>
<proteinExistence type="inferred from homology"/>
<dbReference type="InterPro" id="IPR019199">
    <property type="entry name" value="Virulence_VapD/CRISPR_Cas2"/>
</dbReference>
<dbReference type="PANTHER" id="PTHR34405:SF3">
    <property type="entry name" value="CRISPR-ASSOCIATED ENDORIBONUCLEASE CAS2 3"/>
    <property type="match status" value="1"/>
</dbReference>
<dbReference type="AlphaFoldDB" id="A0A1I0AVG0"/>
<dbReference type="GO" id="GO:0046872">
    <property type="term" value="F:metal ion binding"/>
    <property type="evidence" value="ECO:0007669"/>
    <property type="project" value="UniProtKB-UniRule"/>
</dbReference>
<comment type="cofactor">
    <cofactor evidence="1 9">
        <name>Mg(2+)</name>
        <dbReference type="ChEBI" id="CHEBI:18420"/>
    </cofactor>
</comment>
<organism evidence="10 11">
    <name type="scientific">[Clostridium] polysaccharolyticum</name>
    <dbReference type="NCBI Taxonomy" id="29364"/>
    <lineage>
        <taxon>Bacteria</taxon>
        <taxon>Bacillati</taxon>
        <taxon>Bacillota</taxon>
        <taxon>Clostridia</taxon>
        <taxon>Lachnospirales</taxon>
        <taxon>Lachnospiraceae</taxon>
    </lineage>
</organism>
<reference evidence="10 11" key="1">
    <citation type="submission" date="2016-10" db="EMBL/GenBank/DDBJ databases">
        <authorList>
            <person name="de Groot N.N."/>
        </authorList>
    </citation>
    <scope>NUCLEOTIDE SEQUENCE [LARGE SCALE GENOMIC DNA]</scope>
    <source>
        <strain evidence="10 11">DSM 1801</strain>
    </source>
</reference>
<gene>
    <name evidence="9" type="primary">cas2</name>
    <name evidence="10" type="ORF">SAMN04487772_10655</name>
</gene>
<evidence type="ECO:0000256" key="5">
    <source>
        <dbReference type="ARBA" id="ARBA00022759"/>
    </source>
</evidence>
<dbReference type="HAMAP" id="MF_01471">
    <property type="entry name" value="Cas2"/>
    <property type="match status" value="1"/>
</dbReference>
<dbReference type="GO" id="GO:0016787">
    <property type="term" value="F:hydrolase activity"/>
    <property type="evidence" value="ECO:0007669"/>
    <property type="project" value="UniProtKB-KW"/>
</dbReference>
<evidence type="ECO:0000256" key="3">
    <source>
        <dbReference type="ARBA" id="ARBA00022722"/>
    </source>
</evidence>
<comment type="similarity">
    <text evidence="2 9">Belongs to the CRISPR-associated endoribonuclease Cas2 protein family.</text>
</comment>
<dbReference type="GO" id="GO:0051607">
    <property type="term" value="P:defense response to virus"/>
    <property type="evidence" value="ECO:0007669"/>
    <property type="project" value="UniProtKB-UniRule"/>
</dbReference>
<dbReference type="GO" id="GO:0043571">
    <property type="term" value="P:maintenance of CRISPR repeat elements"/>
    <property type="evidence" value="ECO:0007669"/>
    <property type="project" value="UniProtKB-UniRule"/>
</dbReference>
<keyword evidence="6 9" id="KW-0378">Hydrolase</keyword>
<comment type="function">
    <text evidence="9">CRISPR (clustered regularly interspaced short palindromic repeat), is an adaptive immune system that provides protection against mobile genetic elements (viruses, transposable elements and conjugative plasmids). CRISPR clusters contain sequences complementary to antecedent mobile elements and target invading nucleic acids. CRISPR clusters are transcribed and processed into CRISPR RNA (crRNA). Functions as a ssRNA-specific endoribonuclease. Involved in the integration of spacer DNA into the CRISPR cassette.</text>
</comment>
<accession>A0A1I0AVG0</accession>
<evidence type="ECO:0000256" key="8">
    <source>
        <dbReference type="ARBA" id="ARBA00023118"/>
    </source>
</evidence>
<sequence>MLTEEEEALFDVGQEERSIKYRVLVIYDIVEDKRRNKFVKFVSGFGFRVQKSAFEGKLDKLLYRRLLEGIPLRITSEDNVRVYKLSNNGEVMSWGGVNDVSLEDVIIM</sequence>
<evidence type="ECO:0000256" key="4">
    <source>
        <dbReference type="ARBA" id="ARBA00022723"/>
    </source>
</evidence>
<dbReference type="STRING" id="29364.SAMN04487772_10655"/>
<dbReference type="EMBL" id="FOHN01000006">
    <property type="protein sequence ID" value="SES98352.1"/>
    <property type="molecule type" value="Genomic_DNA"/>
</dbReference>
<dbReference type="NCBIfam" id="TIGR01573">
    <property type="entry name" value="cas2"/>
    <property type="match status" value="1"/>
</dbReference>
<dbReference type="GO" id="GO:0004521">
    <property type="term" value="F:RNA endonuclease activity"/>
    <property type="evidence" value="ECO:0007669"/>
    <property type="project" value="InterPro"/>
</dbReference>
<evidence type="ECO:0000313" key="10">
    <source>
        <dbReference type="EMBL" id="SES98352.1"/>
    </source>
</evidence>
<evidence type="ECO:0000256" key="1">
    <source>
        <dbReference type="ARBA" id="ARBA00001946"/>
    </source>
</evidence>
<evidence type="ECO:0000256" key="7">
    <source>
        <dbReference type="ARBA" id="ARBA00022842"/>
    </source>
</evidence>
<dbReference type="EC" id="3.1.-.-" evidence="9"/>
<keyword evidence="4 9" id="KW-0479">Metal-binding</keyword>
<dbReference type="OrthoDB" id="9798176at2"/>
<evidence type="ECO:0000256" key="6">
    <source>
        <dbReference type="ARBA" id="ARBA00022801"/>
    </source>
</evidence>
<keyword evidence="11" id="KW-1185">Reference proteome</keyword>
<dbReference type="InterPro" id="IPR021127">
    <property type="entry name" value="CRISPR_associated_Cas2"/>
</dbReference>
<dbReference type="CDD" id="cd09725">
    <property type="entry name" value="Cas2_I_II_III"/>
    <property type="match status" value="1"/>
</dbReference>
<keyword evidence="8 9" id="KW-0051">Antiviral defense</keyword>
<evidence type="ECO:0000256" key="9">
    <source>
        <dbReference type="HAMAP-Rule" id="MF_01471"/>
    </source>
</evidence>
<comment type="subunit">
    <text evidence="9">Homodimer, forms a heterotetramer with a Cas1 homodimer.</text>
</comment>
<dbReference type="Proteomes" id="UP000199800">
    <property type="component" value="Unassembled WGS sequence"/>
</dbReference>
<name>A0A1I0AVG0_9FIRM</name>